<evidence type="ECO:0000313" key="6">
    <source>
        <dbReference type="EMBL" id="CAB5497796.1"/>
    </source>
</evidence>
<dbReference type="Proteomes" id="UP000626656">
    <property type="component" value="Unassembled WGS sequence"/>
</dbReference>
<dbReference type="EMBL" id="CAHJWF010000057">
    <property type="protein sequence ID" value="CAB5497796.1"/>
    <property type="molecule type" value="Genomic_DNA"/>
</dbReference>
<reference evidence="6 7" key="1">
    <citation type="submission" date="2020-05" db="EMBL/GenBank/DDBJ databases">
        <authorList>
            <person name="Petersen J."/>
            <person name="Sayavedra L."/>
        </authorList>
    </citation>
    <scope>NUCLEOTIDE SEQUENCE [LARGE SCALE GENOMIC DNA]</scope>
    <source>
        <strain evidence="6">B azoricus SOX ET2 1586I</strain>
    </source>
</reference>
<proteinExistence type="predicted"/>
<protein>
    <recommendedName>
        <fullName evidence="2">inorganic diphosphatase</fullName>
        <ecNumber evidence="2">3.6.1.1</ecNumber>
    </recommendedName>
</protein>
<gene>
    <name evidence="6" type="ORF">AZO1586I_235</name>
</gene>
<name>A0ABN7G8D3_9GAMM</name>
<dbReference type="InterPro" id="IPR036649">
    <property type="entry name" value="Pyrophosphatase_sf"/>
</dbReference>
<dbReference type="InterPro" id="IPR008162">
    <property type="entry name" value="Pyrophosphatase"/>
</dbReference>
<dbReference type="Gene3D" id="3.90.80.10">
    <property type="entry name" value="Inorganic pyrophosphatase"/>
    <property type="match status" value="1"/>
</dbReference>
<dbReference type="GO" id="GO:0004427">
    <property type="term" value="F:inorganic diphosphate phosphatase activity"/>
    <property type="evidence" value="ECO:0007669"/>
    <property type="project" value="UniProtKB-EC"/>
</dbReference>
<evidence type="ECO:0000256" key="4">
    <source>
        <dbReference type="ARBA" id="ARBA00022801"/>
    </source>
</evidence>
<dbReference type="SUPFAM" id="SSF50324">
    <property type="entry name" value="Inorganic pyrophosphatase"/>
    <property type="match status" value="1"/>
</dbReference>
<keyword evidence="3" id="KW-0479">Metal-binding</keyword>
<sequence length="48" mass="5732">MEVTLKDQIEHFFTYYKDLDEGKWVKIDGWGDAEEAKQELLESFSAYK</sequence>
<keyword evidence="5" id="KW-0460">Magnesium</keyword>
<comment type="cofactor">
    <cofactor evidence="1">
        <name>Mg(2+)</name>
        <dbReference type="ChEBI" id="CHEBI:18420"/>
    </cofactor>
</comment>
<dbReference type="Pfam" id="PF00719">
    <property type="entry name" value="Pyrophosphatase"/>
    <property type="match status" value="1"/>
</dbReference>
<accession>A0ABN7G8D3</accession>
<keyword evidence="7" id="KW-1185">Reference proteome</keyword>
<dbReference type="EC" id="3.6.1.1" evidence="2"/>
<evidence type="ECO:0000256" key="3">
    <source>
        <dbReference type="ARBA" id="ARBA00022723"/>
    </source>
</evidence>
<evidence type="ECO:0000313" key="7">
    <source>
        <dbReference type="Proteomes" id="UP000626656"/>
    </source>
</evidence>
<evidence type="ECO:0000256" key="5">
    <source>
        <dbReference type="ARBA" id="ARBA00022842"/>
    </source>
</evidence>
<keyword evidence="4 6" id="KW-0378">Hydrolase</keyword>
<evidence type="ECO:0000256" key="1">
    <source>
        <dbReference type="ARBA" id="ARBA00001946"/>
    </source>
</evidence>
<organism evidence="6 7">
    <name type="scientific">Bathymodiolus thermophilus thioautotrophic gill symbiont</name>
    <dbReference type="NCBI Taxonomy" id="2360"/>
    <lineage>
        <taxon>Bacteria</taxon>
        <taxon>Pseudomonadati</taxon>
        <taxon>Pseudomonadota</taxon>
        <taxon>Gammaproteobacteria</taxon>
        <taxon>sulfur-oxidizing symbionts</taxon>
    </lineage>
</organism>
<comment type="caution">
    <text evidence="6">The sequence shown here is derived from an EMBL/GenBank/DDBJ whole genome shotgun (WGS) entry which is preliminary data.</text>
</comment>
<evidence type="ECO:0000256" key="2">
    <source>
        <dbReference type="ARBA" id="ARBA00012146"/>
    </source>
</evidence>